<dbReference type="Proteomes" id="UP001642409">
    <property type="component" value="Unassembled WGS sequence"/>
</dbReference>
<reference evidence="2" key="1">
    <citation type="submission" date="2023-06" db="EMBL/GenBank/DDBJ databases">
        <authorList>
            <person name="Kurt Z."/>
        </authorList>
    </citation>
    <scope>NUCLEOTIDE SEQUENCE</scope>
</reference>
<keyword evidence="1" id="KW-0175">Coiled coil</keyword>
<dbReference type="AlphaFoldDB" id="A0AA86RMX5"/>
<dbReference type="EMBL" id="CATOUU010001155">
    <property type="protein sequence ID" value="CAI9974837.1"/>
    <property type="molecule type" value="Genomic_DNA"/>
</dbReference>
<evidence type="ECO:0000313" key="3">
    <source>
        <dbReference type="EMBL" id="CAL6039721.1"/>
    </source>
</evidence>
<gene>
    <name evidence="3" type="ORF">HINF_LOCUS37991</name>
    <name evidence="2" type="ORF">HINF_LOCUS62482</name>
</gene>
<reference evidence="3 4" key="2">
    <citation type="submission" date="2024-07" db="EMBL/GenBank/DDBJ databases">
        <authorList>
            <person name="Akdeniz Z."/>
        </authorList>
    </citation>
    <scope>NUCLEOTIDE SEQUENCE [LARGE SCALE GENOMIC DNA]</scope>
</reference>
<protein>
    <submittedName>
        <fullName evidence="3">Hypothetical_protein</fullName>
    </submittedName>
</protein>
<evidence type="ECO:0000313" key="4">
    <source>
        <dbReference type="Proteomes" id="UP001642409"/>
    </source>
</evidence>
<dbReference type="EMBL" id="CAXDID020000143">
    <property type="protein sequence ID" value="CAL6039721.1"/>
    <property type="molecule type" value="Genomic_DNA"/>
</dbReference>
<organism evidence="2">
    <name type="scientific">Hexamita inflata</name>
    <dbReference type="NCBI Taxonomy" id="28002"/>
    <lineage>
        <taxon>Eukaryota</taxon>
        <taxon>Metamonada</taxon>
        <taxon>Diplomonadida</taxon>
        <taxon>Hexamitidae</taxon>
        <taxon>Hexamitinae</taxon>
        <taxon>Hexamita</taxon>
    </lineage>
</organism>
<evidence type="ECO:0000256" key="1">
    <source>
        <dbReference type="SAM" id="Coils"/>
    </source>
</evidence>
<evidence type="ECO:0000313" key="2">
    <source>
        <dbReference type="EMBL" id="CAI9974837.1"/>
    </source>
</evidence>
<proteinExistence type="predicted"/>
<sequence length="805" mass="94544">MQLANEKELNILIQEQLSNEKAWNQELINELESKCNQLEQLLQLYETTVSQNNQIQQANAGLQTSFQNCSQNNQSISINTSNTQLYTQQQNRINEYEKYIAQLLASNQKIKSQYDDLNSKISDKLQEIDKINSKDKEKALENLFYIDAELLNCKNRDIQYYQEQYENVNRKYICAQDEYELMKERNNLSQGYVKQLEAEIARLNEKLKLKENNCERLQSESKCPLMNTIQELQAQNQQYINHINEIKAQYSLQFQQSEKEKRNLIQEIQSQTKINENLTHYENSLEREIVYLIKNQGLSIFIAELYQAVSSTLNAVDSIDFSVDKNQLENNLFATVQQLEDSQIITEAFWLDLANKLQIELHLTKLLYHRVQYFSEKDQNQQTSNVVLKMAKLIFEYQQELKISKNSVLSQQSQIISQNKLVVSQLTQQQIKIFGTESNEQIQIEPQFLCKTKEVSEYLDKEISIDLQNNEELPVSQSQLSSQQQNIVQQMNEQHDIISQQSSFDDQRPLSQPTPEIISKIFYEAAKNVLSRHFNIQSENMNYTEISNQIDQLNQDQQQTLWEKIVQISNYFETVDAAQSYFTTTLKPTYQQSIDILEVQPDEQEQLNNLNTSLDQVSEPENQGKQQNITNQSITINEQEIKSYKQETEKQQKQDNKQKVLETQKFNQFTVAVKQVLNKMYSEQNFSNMAPKELCVFMNSQKRLAKGFWDNVAQQCNQKLKTLMQYYSRTYSKVLYSENLNQNDKTLIQCTVQQVYQMKNGTIFTVHDIAKFLNEKEFSKRDLFIFDIEHVVAAELKKLKNENKK</sequence>
<name>A0AA86RMX5_9EUKA</name>
<comment type="caution">
    <text evidence="2">The sequence shown here is derived from an EMBL/GenBank/DDBJ whole genome shotgun (WGS) entry which is preliminary data.</text>
</comment>
<feature type="coiled-coil region" evidence="1">
    <location>
        <begin position="93"/>
        <end position="274"/>
    </location>
</feature>
<keyword evidence="4" id="KW-1185">Reference proteome</keyword>
<accession>A0AA86RMX5</accession>